<comment type="caution">
    <text evidence="2">The sequence shown here is derived from an EMBL/GenBank/DDBJ whole genome shotgun (WGS) entry which is preliminary data.</text>
</comment>
<organism evidence="2 3">
    <name type="scientific">Bifidobacterium longum</name>
    <dbReference type="NCBI Taxonomy" id="216816"/>
    <lineage>
        <taxon>Bacteria</taxon>
        <taxon>Bacillati</taxon>
        <taxon>Actinomycetota</taxon>
        <taxon>Actinomycetes</taxon>
        <taxon>Bifidobacteriales</taxon>
        <taxon>Bifidobacteriaceae</taxon>
        <taxon>Bifidobacterium</taxon>
    </lineage>
</organism>
<keyword evidence="1" id="KW-1133">Transmembrane helix</keyword>
<accession>A0A2N0T399</accession>
<keyword evidence="1" id="KW-0472">Membrane</keyword>
<evidence type="ECO:0000256" key="1">
    <source>
        <dbReference type="SAM" id="Phobius"/>
    </source>
</evidence>
<name>A0A2N0T399_BIFLN</name>
<gene>
    <name evidence="2" type="ORF">APC1503_0435</name>
</gene>
<dbReference type="RefSeq" id="WP_025262791.1">
    <property type="nucleotide sequence ID" value="NZ_CAXVLB010000001.1"/>
</dbReference>
<feature type="transmembrane region" description="Helical" evidence="1">
    <location>
        <begin position="73"/>
        <end position="92"/>
    </location>
</feature>
<keyword evidence="1" id="KW-0812">Transmembrane</keyword>
<sequence length="206" mass="23088">MVVVQEAFDVPTDIMAKLATGEYRRIGGVVRYASGVRNGQIVKLLKPVDSKTTKQVQSVGAQIMNYAKRNKPVLYVGGAILGVITVGGIVYYKVKNHESAAVVKFKNALQAYLDEIHVGNLDIQTIENLITALDDLKSHKDYDTYKIGISVEDMDLLIEKIHDYTINLANNNQIALTEQECHRTDDFITNLQNYSKIQKRIFEKVA</sequence>
<proteinExistence type="predicted"/>
<dbReference type="EMBL" id="PJDT01000010">
    <property type="protein sequence ID" value="PKC90409.1"/>
    <property type="molecule type" value="Genomic_DNA"/>
</dbReference>
<protein>
    <submittedName>
        <fullName evidence="2">Uncharacterized protein</fullName>
    </submittedName>
</protein>
<evidence type="ECO:0000313" key="3">
    <source>
        <dbReference type="Proteomes" id="UP000232654"/>
    </source>
</evidence>
<reference evidence="2 3" key="1">
    <citation type="submission" date="2017-12" db="EMBL/GenBank/DDBJ databases">
        <title>Bifidobacterium longum APC/DPC strains.</title>
        <authorList>
            <person name="Arboleya S."/>
        </authorList>
    </citation>
    <scope>NUCLEOTIDE SEQUENCE [LARGE SCALE GENOMIC DNA]</scope>
    <source>
        <strain evidence="2 3">APC1503</strain>
    </source>
</reference>
<dbReference type="AlphaFoldDB" id="A0A2N0T399"/>
<evidence type="ECO:0000313" key="2">
    <source>
        <dbReference type="EMBL" id="PKC90409.1"/>
    </source>
</evidence>
<dbReference type="Proteomes" id="UP000232654">
    <property type="component" value="Unassembled WGS sequence"/>
</dbReference>